<keyword evidence="6" id="KW-1185">Reference proteome</keyword>
<evidence type="ECO:0000313" key="6">
    <source>
        <dbReference type="Proteomes" id="UP001589788"/>
    </source>
</evidence>
<dbReference type="InterPro" id="IPR029044">
    <property type="entry name" value="Nucleotide-diphossugar_trans"/>
</dbReference>
<reference evidence="5 6" key="1">
    <citation type="submission" date="2024-09" db="EMBL/GenBank/DDBJ databases">
        <authorList>
            <person name="Sun Q."/>
            <person name="Mori K."/>
        </authorList>
    </citation>
    <scope>NUCLEOTIDE SEQUENCE [LARGE SCALE GENOMIC DNA]</scope>
    <source>
        <strain evidence="5 6">JCM 15389</strain>
    </source>
</reference>
<dbReference type="Gene3D" id="3.90.550.10">
    <property type="entry name" value="Spore Coat Polysaccharide Biosynthesis Protein SpsA, Chain A"/>
    <property type="match status" value="1"/>
</dbReference>
<dbReference type="PANTHER" id="PTHR43179">
    <property type="entry name" value="RHAMNOSYLTRANSFERASE WBBL"/>
    <property type="match status" value="1"/>
</dbReference>
<feature type="non-terminal residue" evidence="5">
    <location>
        <position position="284"/>
    </location>
</feature>
<keyword evidence="4" id="KW-0808">Transferase</keyword>
<comment type="caution">
    <text evidence="5">The sequence shown here is derived from an EMBL/GenBank/DDBJ whole genome shotgun (WGS) entry which is preliminary data.</text>
</comment>
<evidence type="ECO:0000256" key="2">
    <source>
        <dbReference type="ARBA" id="ARBA00006739"/>
    </source>
</evidence>
<keyword evidence="3" id="KW-0328">Glycosyltransferase</keyword>
<proteinExistence type="inferred from homology"/>
<evidence type="ECO:0000313" key="5">
    <source>
        <dbReference type="EMBL" id="MFC0082866.1"/>
    </source>
</evidence>
<evidence type="ECO:0000256" key="1">
    <source>
        <dbReference type="ARBA" id="ARBA00004776"/>
    </source>
</evidence>
<dbReference type="EMBL" id="JBHLYQ010000173">
    <property type="protein sequence ID" value="MFC0082866.1"/>
    <property type="molecule type" value="Genomic_DNA"/>
</dbReference>
<dbReference type="PANTHER" id="PTHR43179:SF12">
    <property type="entry name" value="GALACTOFURANOSYLTRANSFERASE GLFT2"/>
    <property type="match status" value="1"/>
</dbReference>
<comment type="similarity">
    <text evidence="2">Belongs to the glycosyltransferase 2 family.</text>
</comment>
<name>A0ABV6C593_9ACTN</name>
<organism evidence="5 6">
    <name type="scientific">Aciditerrimonas ferrireducens</name>
    <dbReference type="NCBI Taxonomy" id="667306"/>
    <lineage>
        <taxon>Bacteria</taxon>
        <taxon>Bacillati</taxon>
        <taxon>Actinomycetota</taxon>
        <taxon>Acidimicrobiia</taxon>
        <taxon>Acidimicrobiales</taxon>
        <taxon>Acidimicrobiaceae</taxon>
        <taxon>Aciditerrimonas</taxon>
    </lineage>
</organism>
<dbReference type="RefSeq" id="WP_377790536.1">
    <property type="nucleotide sequence ID" value="NZ_JBHLYQ010000173.1"/>
</dbReference>
<evidence type="ECO:0000256" key="3">
    <source>
        <dbReference type="ARBA" id="ARBA00022676"/>
    </source>
</evidence>
<protein>
    <recommendedName>
        <fullName evidence="7">Glycosyl transferase family 2</fullName>
    </recommendedName>
</protein>
<sequence>MSEATAPTGGHEGLTGPVRVAVQTVRYGQDPRWLAERWAPALAQALKVATAEGRLREAVVRVGDCSPQPLSLVAQDALGAIFEPLGVRCWCRAFGVNLGHGRGQNALAEEGRAQAAAEGRAQPEVLVFLNPDALAHPRLLVELLAGLAEPGVGLVEGRQSPIELPKALDPATGETPWVSACCLAVRRDVFEALGGFHPAYLLQGDDVDLSWRARLAGWALRSRPTALCFHDKRLRPDGHLAVGATEEQGTAAGALLLCWRFGLADGLAHLREALRRGSPGQRAA</sequence>
<gene>
    <name evidence="5" type="ORF">ACFFRE_12070</name>
</gene>
<evidence type="ECO:0000256" key="4">
    <source>
        <dbReference type="ARBA" id="ARBA00022679"/>
    </source>
</evidence>
<dbReference type="Proteomes" id="UP001589788">
    <property type="component" value="Unassembled WGS sequence"/>
</dbReference>
<dbReference type="SUPFAM" id="SSF53448">
    <property type="entry name" value="Nucleotide-diphospho-sugar transferases"/>
    <property type="match status" value="1"/>
</dbReference>
<accession>A0ABV6C593</accession>
<comment type="pathway">
    <text evidence="1">Cell wall biogenesis; cell wall polysaccharide biosynthesis.</text>
</comment>
<evidence type="ECO:0008006" key="7">
    <source>
        <dbReference type="Google" id="ProtNLM"/>
    </source>
</evidence>